<evidence type="ECO:0000256" key="12">
    <source>
        <dbReference type="SAM" id="Phobius"/>
    </source>
</evidence>
<evidence type="ECO:0000313" key="14">
    <source>
        <dbReference type="Proteomes" id="UP000694845"/>
    </source>
</evidence>
<dbReference type="GO" id="GO:0007166">
    <property type="term" value="P:cell surface receptor signaling pathway"/>
    <property type="evidence" value="ECO:0007669"/>
    <property type="project" value="TreeGrafter"/>
</dbReference>
<keyword evidence="2" id="KW-1003">Cell membrane</keyword>
<comment type="subcellular location">
    <subcellularLocation>
        <location evidence="1">Cell membrane</location>
        <topology evidence="1">Single-pass type I membrane protein</topology>
    </subcellularLocation>
</comment>
<dbReference type="RefSeq" id="XP_022080708.1">
    <property type="nucleotide sequence ID" value="XM_022225016.1"/>
</dbReference>
<evidence type="ECO:0000256" key="7">
    <source>
        <dbReference type="ARBA" id="ARBA00023157"/>
    </source>
</evidence>
<evidence type="ECO:0000313" key="17">
    <source>
        <dbReference type="RefSeq" id="XP_022080707.1"/>
    </source>
</evidence>
<evidence type="ECO:0000256" key="8">
    <source>
        <dbReference type="ARBA" id="ARBA00023170"/>
    </source>
</evidence>
<evidence type="ECO:0000256" key="11">
    <source>
        <dbReference type="SAM" id="MobiDB-lite"/>
    </source>
</evidence>
<dbReference type="InterPro" id="IPR051713">
    <property type="entry name" value="T-cell_Activation_Regulation"/>
</dbReference>
<keyword evidence="5 12" id="KW-1133">Transmembrane helix</keyword>
<proteinExistence type="predicted"/>
<evidence type="ECO:0000313" key="16">
    <source>
        <dbReference type="RefSeq" id="XP_022080706.1"/>
    </source>
</evidence>
<keyword evidence="14" id="KW-1185">Reference proteome</keyword>
<sequence>MKLPLCVLLALSTLFASRSSAESGSRLVYMYLQRGKPGEVPNPIVDNLANLEQVTSAYWYKNGVRLISYHEGQTYPASRAEDGRFNISEEFDLVIHNVADTDGGVYTVKVAKNGQLLRGQVNVTVVASCKDILAPRHVYLERGHRGVIQNPHATKESNRWQITSAYWYKEEQLVISWFEGHTTLRPGAKSGQYNITREHFALVINNVSDTDEGKYVSRVVRNHQLSARRPVNVTVVVRPSEPIPWVEECGSSKDRNVCCRIELPADETEYTLNCHIGNARPAVDLHLVHVLANGSLEVVEQVVHIGTPGTEHFVVNTSLSFNGTFSGNITFRCLATGLAMGQNNGSTVEVHISKLSKEGRRRKDWHSTSPAFTVSPTTEVENKGTNRHAFHWIEATVIPSVAVSFFMVVVCVVVVVKRMRKRHSENKKSLAGDAVNVKANPSLQPLTTRPVMPGNQGHQEESIQGALLYETVVDIDTGT</sequence>
<protein>
    <submittedName>
        <fullName evidence="15 16">Uncharacterized protein LOC110973855</fullName>
    </submittedName>
</protein>
<keyword evidence="4 13" id="KW-0732">Signal</keyword>
<gene>
    <name evidence="15 16 17 18" type="primary">LOC110973855</name>
</gene>
<accession>A0A8B7XL72</accession>
<dbReference type="OrthoDB" id="10590419at2759"/>
<dbReference type="Gene3D" id="2.60.40.10">
    <property type="entry name" value="Immunoglobulins"/>
    <property type="match status" value="2"/>
</dbReference>
<dbReference type="GO" id="GO:0006955">
    <property type="term" value="P:immune response"/>
    <property type="evidence" value="ECO:0007669"/>
    <property type="project" value="TreeGrafter"/>
</dbReference>
<dbReference type="RefSeq" id="XP_022080707.1">
    <property type="nucleotide sequence ID" value="XM_022225015.1"/>
</dbReference>
<evidence type="ECO:0000256" key="9">
    <source>
        <dbReference type="ARBA" id="ARBA00023180"/>
    </source>
</evidence>
<dbReference type="KEGG" id="aplc:110973855"/>
<evidence type="ECO:0000256" key="10">
    <source>
        <dbReference type="ARBA" id="ARBA00023319"/>
    </source>
</evidence>
<dbReference type="InterPro" id="IPR013783">
    <property type="entry name" value="Ig-like_fold"/>
</dbReference>
<keyword evidence="8" id="KW-0675">Receptor</keyword>
<keyword evidence="9" id="KW-0325">Glycoprotein</keyword>
<evidence type="ECO:0000256" key="3">
    <source>
        <dbReference type="ARBA" id="ARBA00022692"/>
    </source>
</evidence>
<dbReference type="PANTHER" id="PTHR25466">
    <property type="entry name" value="T-LYMPHOCYTE ACTIVATION ANTIGEN"/>
    <property type="match status" value="1"/>
</dbReference>
<reference evidence="15 16" key="1">
    <citation type="submission" date="2025-04" db="UniProtKB">
        <authorList>
            <consortium name="RefSeq"/>
        </authorList>
    </citation>
    <scope>IDENTIFICATION</scope>
</reference>
<feature type="compositionally biased region" description="Polar residues" evidence="11">
    <location>
        <begin position="367"/>
        <end position="378"/>
    </location>
</feature>
<keyword evidence="7" id="KW-1015">Disulfide bond</keyword>
<keyword evidence="6 12" id="KW-0472">Membrane</keyword>
<evidence type="ECO:0000256" key="5">
    <source>
        <dbReference type="ARBA" id="ARBA00022989"/>
    </source>
</evidence>
<dbReference type="InterPro" id="IPR036179">
    <property type="entry name" value="Ig-like_dom_sf"/>
</dbReference>
<feature type="signal peptide" evidence="13">
    <location>
        <begin position="1"/>
        <end position="21"/>
    </location>
</feature>
<dbReference type="SUPFAM" id="SSF48726">
    <property type="entry name" value="Immunoglobulin"/>
    <property type="match status" value="2"/>
</dbReference>
<organism evidence="14 15">
    <name type="scientific">Acanthaster planci</name>
    <name type="common">Crown-of-thorns starfish</name>
    <dbReference type="NCBI Taxonomy" id="133434"/>
    <lineage>
        <taxon>Eukaryota</taxon>
        <taxon>Metazoa</taxon>
        <taxon>Echinodermata</taxon>
        <taxon>Eleutherozoa</taxon>
        <taxon>Asterozoa</taxon>
        <taxon>Asteroidea</taxon>
        <taxon>Valvatacea</taxon>
        <taxon>Valvatida</taxon>
        <taxon>Acanthasteridae</taxon>
        <taxon>Acanthaster</taxon>
    </lineage>
</organism>
<feature type="region of interest" description="Disordered" evidence="11">
    <location>
        <begin position="359"/>
        <end position="378"/>
    </location>
</feature>
<evidence type="ECO:0000256" key="6">
    <source>
        <dbReference type="ARBA" id="ARBA00023136"/>
    </source>
</evidence>
<dbReference type="Proteomes" id="UP000694845">
    <property type="component" value="Unplaced"/>
</dbReference>
<feature type="transmembrane region" description="Helical" evidence="12">
    <location>
        <begin position="397"/>
        <end position="416"/>
    </location>
</feature>
<name>A0A8B7XL72_ACAPL</name>
<evidence type="ECO:0000313" key="18">
    <source>
        <dbReference type="RefSeq" id="XP_022080708.1"/>
    </source>
</evidence>
<dbReference type="PANTHER" id="PTHR25466:SF9">
    <property type="entry name" value="FIBRONECTIN TYPE-III DOMAIN-CONTAINING PROTEIN"/>
    <property type="match status" value="1"/>
</dbReference>
<dbReference type="GO" id="GO:0071222">
    <property type="term" value="P:cellular response to lipopolysaccharide"/>
    <property type="evidence" value="ECO:0007669"/>
    <property type="project" value="TreeGrafter"/>
</dbReference>
<keyword evidence="10" id="KW-0393">Immunoglobulin domain</keyword>
<dbReference type="RefSeq" id="XP_022080705.1">
    <property type="nucleotide sequence ID" value="XM_022225013.1"/>
</dbReference>
<evidence type="ECO:0000313" key="15">
    <source>
        <dbReference type="RefSeq" id="XP_022080705.1"/>
    </source>
</evidence>
<evidence type="ECO:0000256" key="4">
    <source>
        <dbReference type="ARBA" id="ARBA00022729"/>
    </source>
</evidence>
<evidence type="ECO:0000256" key="2">
    <source>
        <dbReference type="ARBA" id="ARBA00022475"/>
    </source>
</evidence>
<feature type="chain" id="PRO_5044665447" evidence="13">
    <location>
        <begin position="22"/>
        <end position="479"/>
    </location>
</feature>
<dbReference type="AlphaFoldDB" id="A0A8B7XL72"/>
<evidence type="ECO:0000256" key="1">
    <source>
        <dbReference type="ARBA" id="ARBA00004251"/>
    </source>
</evidence>
<dbReference type="GO" id="GO:0009897">
    <property type="term" value="C:external side of plasma membrane"/>
    <property type="evidence" value="ECO:0007669"/>
    <property type="project" value="TreeGrafter"/>
</dbReference>
<evidence type="ECO:0000256" key="13">
    <source>
        <dbReference type="SAM" id="SignalP"/>
    </source>
</evidence>
<keyword evidence="3 12" id="KW-0812">Transmembrane</keyword>
<dbReference type="GeneID" id="110973855"/>
<dbReference type="RefSeq" id="XP_022080706.1">
    <property type="nucleotide sequence ID" value="XM_022225014.1"/>
</dbReference>